<evidence type="ECO:0000313" key="1">
    <source>
        <dbReference type="EMBL" id="RKH98991.1"/>
    </source>
</evidence>
<dbReference type="Proteomes" id="UP000278907">
    <property type="component" value="Unassembled WGS sequence"/>
</dbReference>
<organism evidence="1 2">
    <name type="scientific">Corallococcus praedator</name>
    <dbReference type="NCBI Taxonomy" id="2316724"/>
    <lineage>
        <taxon>Bacteria</taxon>
        <taxon>Pseudomonadati</taxon>
        <taxon>Myxococcota</taxon>
        <taxon>Myxococcia</taxon>
        <taxon>Myxococcales</taxon>
        <taxon>Cystobacterineae</taxon>
        <taxon>Myxococcaceae</taxon>
        <taxon>Corallococcus</taxon>
    </lineage>
</organism>
<evidence type="ECO:0000313" key="2">
    <source>
        <dbReference type="Proteomes" id="UP000278907"/>
    </source>
</evidence>
<reference evidence="1 2" key="1">
    <citation type="submission" date="2018-09" db="EMBL/GenBank/DDBJ databases">
        <authorList>
            <person name="Livingstone P.G."/>
            <person name="Whitworth D.E."/>
        </authorList>
    </citation>
    <scope>NUCLEOTIDE SEQUENCE [LARGE SCALE GENOMIC DNA]</scope>
    <source>
        <strain evidence="1 2">CA031B</strain>
    </source>
</reference>
<comment type="caution">
    <text evidence="1">The sequence shown here is derived from an EMBL/GenBank/DDBJ whole genome shotgun (WGS) entry which is preliminary data.</text>
</comment>
<dbReference type="EMBL" id="RAWI01000272">
    <property type="protein sequence ID" value="RKH98991.1"/>
    <property type="molecule type" value="Genomic_DNA"/>
</dbReference>
<name>A0ABX9QBM0_9BACT</name>
<sequence length="60" mass="6574">MRPAFVSELPATYLGLALLGYRQSLQRIRGMNTLNMNREAKPLALASLDAGEQSAQGLIR</sequence>
<protein>
    <submittedName>
        <fullName evidence="1">Uncharacterized protein</fullName>
    </submittedName>
</protein>
<accession>A0ABX9QBM0</accession>
<proteinExistence type="predicted"/>
<keyword evidence="2" id="KW-1185">Reference proteome</keyword>
<gene>
    <name evidence="1" type="ORF">D7Y13_28420</name>
</gene>